<feature type="compositionally biased region" description="Polar residues" evidence="1">
    <location>
        <begin position="39"/>
        <end position="55"/>
    </location>
</feature>
<evidence type="ECO:0000313" key="2">
    <source>
        <dbReference type="EMBL" id="KAL2629147.1"/>
    </source>
</evidence>
<dbReference type="AlphaFoldDB" id="A0ABD1YEI6"/>
<dbReference type="Proteomes" id="UP001605036">
    <property type="component" value="Unassembled WGS sequence"/>
</dbReference>
<proteinExistence type="predicted"/>
<feature type="compositionally biased region" description="Polar residues" evidence="1">
    <location>
        <begin position="9"/>
        <end position="28"/>
    </location>
</feature>
<accession>A0ABD1YEI6</accession>
<reference evidence="2 3" key="1">
    <citation type="submission" date="2024-09" db="EMBL/GenBank/DDBJ databases">
        <title>Chromosome-scale assembly of Riccia fluitans.</title>
        <authorList>
            <person name="Paukszto L."/>
            <person name="Sawicki J."/>
            <person name="Karawczyk K."/>
            <person name="Piernik-Szablinska J."/>
            <person name="Szczecinska M."/>
            <person name="Mazdziarz M."/>
        </authorList>
    </citation>
    <scope>NUCLEOTIDE SEQUENCE [LARGE SCALE GENOMIC DNA]</scope>
    <source>
        <strain evidence="2">Rf_01</strain>
        <tissue evidence="2">Aerial parts of the thallus</tissue>
    </source>
</reference>
<evidence type="ECO:0000256" key="1">
    <source>
        <dbReference type="SAM" id="MobiDB-lite"/>
    </source>
</evidence>
<sequence>MEVQVSRKVLQSTITSQSEKPASCTTHLPTAHASELSDSDSLTHNQIEQTPTPIESAQAAAAAPSPSSGSRAKQKHATPRLAPLSSAPGAPPSANSPARSPGAASAPGRPSPPHQIVPRSPQTRPGMCNEHASLLIFIDPSNHRFI</sequence>
<evidence type="ECO:0000313" key="3">
    <source>
        <dbReference type="Proteomes" id="UP001605036"/>
    </source>
</evidence>
<gene>
    <name evidence="2" type="ORF">R1flu_013833</name>
</gene>
<protein>
    <submittedName>
        <fullName evidence="2">Uncharacterized protein</fullName>
    </submittedName>
</protein>
<feature type="compositionally biased region" description="Low complexity" evidence="1">
    <location>
        <begin position="56"/>
        <end position="71"/>
    </location>
</feature>
<feature type="region of interest" description="Disordered" evidence="1">
    <location>
        <begin position="1"/>
        <end position="128"/>
    </location>
</feature>
<feature type="compositionally biased region" description="Low complexity" evidence="1">
    <location>
        <begin position="79"/>
        <end position="108"/>
    </location>
</feature>
<dbReference type="EMBL" id="JBHFFA010000004">
    <property type="protein sequence ID" value="KAL2629147.1"/>
    <property type="molecule type" value="Genomic_DNA"/>
</dbReference>
<keyword evidence="3" id="KW-1185">Reference proteome</keyword>
<name>A0ABD1YEI6_9MARC</name>
<comment type="caution">
    <text evidence="2">The sequence shown here is derived from an EMBL/GenBank/DDBJ whole genome shotgun (WGS) entry which is preliminary data.</text>
</comment>
<organism evidence="2 3">
    <name type="scientific">Riccia fluitans</name>
    <dbReference type="NCBI Taxonomy" id="41844"/>
    <lineage>
        <taxon>Eukaryota</taxon>
        <taxon>Viridiplantae</taxon>
        <taxon>Streptophyta</taxon>
        <taxon>Embryophyta</taxon>
        <taxon>Marchantiophyta</taxon>
        <taxon>Marchantiopsida</taxon>
        <taxon>Marchantiidae</taxon>
        <taxon>Marchantiales</taxon>
        <taxon>Ricciaceae</taxon>
        <taxon>Riccia</taxon>
    </lineage>
</organism>